<proteinExistence type="predicted"/>
<comment type="caution">
    <text evidence="1">The sequence shown here is derived from an EMBL/GenBank/DDBJ whole genome shotgun (WGS) entry which is preliminary data.</text>
</comment>
<dbReference type="Proteomes" id="UP000306327">
    <property type="component" value="Unassembled WGS sequence"/>
</dbReference>
<reference evidence="1 2" key="1">
    <citation type="journal article" date="2019" name="Sci. Rep.">
        <title>Differences in resource use lead to coexistence of seed-transmitted microbial populations.</title>
        <authorList>
            <person name="Torres-Cortes G."/>
            <person name="Garcia B.J."/>
            <person name="Compant S."/>
            <person name="Rezki S."/>
            <person name="Jones P."/>
            <person name="Preveaux A."/>
            <person name="Briand M."/>
            <person name="Roulet A."/>
            <person name="Bouchez O."/>
            <person name="Jacobson D."/>
            <person name="Barret M."/>
        </authorList>
    </citation>
    <scope>NUCLEOTIDE SEQUENCE [LARGE SCALE GENOMIC DNA]</scope>
    <source>
        <strain evidence="1 2">CFBP13530</strain>
    </source>
</reference>
<name>A0AB38NY40_9ENTR</name>
<accession>A0AB38NY40</accession>
<sequence length="62" mass="6659">MLFKSSRRCAAGVSGTPCLPCPAGIKKRAFLIKSILIKHVITCNIVFMESAVLSLKAERPGV</sequence>
<protein>
    <submittedName>
        <fullName evidence="1">Uncharacterized protein</fullName>
    </submittedName>
</protein>
<dbReference type="AlphaFoldDB" id="A0AB38NY40"/>
<dbReference type="EMBL" id="QGAL01000013">
    <property type="protein sequence ID" value="TKK13631.1"/>
    <property type="molecule type" value="Genomic_DNA"/>
</dbReference>
<organism evidence="1 2">
    <name type="scientific">Enterobacter cancerogenus</name>
    <dbReference type="NCBI Taxonomy" id="69218"/>
    <lineage>
        <taxon>Bacteria</taxon>
        <taxon>Pseudomonadati</taxon>
        <taxon>Pseudomonadota</taxon>
        <taxon>Gammaproteobacteria</taxon>
        <taxon>Enterobacterales</taxon>
        <taxon>Enterobacteriaceae</taxon>
        <taxon>Enterobacter</taxon>
        <taxon>Enterobacter cloacae complex</taxon>
    </lineage>
</organism>
<evidence type="ECO:0000313" key="1">
    <source>
        <dbReference type="EMBL" id="TKK13631.1"/>
    </source>
</evidence>
<gene>
    <name evidence="1" type="ORF">EcCFBP13530_22785</name>
</gene>
<evidence type="ECO:0000313" key="2">
    <source>
        <dbReference type="Proteomes" id="UP000306327"/>
    </source>
</evidence>